<gene>
    <name evidence="7" type="primary">sigV_5</name>
    <name evidence="7" type="ORF">DSM106044_05030</name>
</gene>
<sequence>MDFLVKKAQRGDADAFVTLIEQSKSSMYKVAKGFFLSEEDVADAIADSVLSAFEHIGSLKNPGYFKTWLIRILINHCNMRIRERKRCEVIEFFPEINYIDQELEFVEFQEMLNAFPEDCRMILLLYYGEQFTVKEISLILDMNENTIRSKLRRTRDRLRKTIVESL</sequence>
<evidence type="ECO:0000313" key="8">
    <source>
        <dbReference type="Proteomes" id="UP000306509"/>
    </source>
</evidence>
<dbReference type="EMBL" id="QGQD01000104">
    <property type="protein sequence ID" value="TLC98124.1"/>
    <property type="molecule type" value="Genomic_DNA"/>
</dbReference>
<dbReference type="InterPro" id="IPR036388">
    <property type="entry name" value="WH-like_DNA-bd_sf"/>
</dbReference>
<dbReference type="GO" id="GO:0003677">
    <property type="term" value="F:DNA binding"/>
    <property type="evidence" value="ECO:0007669"/>
    <property type="project" value="InterPro"/>
</dbReference>
<accession>A0A4U8Q0D0</accession>
<evidence type="ECO:0000259" key="5">
    <source>
        <dbReference type="Pfam" id="PF04542"/>
    </source>
</evidence>
<dbReference type="PANTHER" id="PTHR43133">
    <property type="entry name" value="RNA POLYMERASE ECF-TYPE SIGMA FACTO"/>
    <property type="match status" value="1"/>
</dbReference>
<dbReference type="AlphaFoldDB" id="A0A4U8Q0D0"/>
<evidence type="ECO:0000313" key="7">
    <source>
        <dbReference type="EMBL" id="TLC98124.1"/>
    </source>
</evidence>
<name>A0A4U8Q0D0_9FIRM</name>
<evidence type="ECO:0000256" key="1">
    <source>
        <dbReference type="ARBA" id="ARBA00010641"/>
    </source>
</evidence>
<dbReference type="NCBIfam" id="TIGR02937">
    <property type="entry name" value="sigma70-ECF"/>
    <property type="match status" value="1"/>
</dbReference>
<reference evidence="7 8" key="1">
    <citation type="journal article" date="2019" name="Anaerobe">
        <title>Detection of Robinsoniella peoriensis in multiple bone samples of a trauma patient.</title>
        <authorList>
            <person name="Schrottner P."/>
            <person name="Hartwich K."/>
            <person name="Bunk B."/>
            <person name="Schober I."/>
            <person name="Helbig S."/>
            <person name="Rudolph W.W."/>
            <person name="Gunzer F."/>
        </authorList>
    </citation>
    <scope>NUCLEOTIDE SEQUENCE [LARGE SCALE GENOMIC DNA]</scope>
    <source>
        <strain evidence="7 8">DSM 106044</strain>
    </source>
</reference>
<dbReference type="InterPro" id="IPR013249">
    <property type="entry name" value="RNA_pol_sigma70_r4_t2"/>
</dbReference>
<dbReference type="CDD" id="cd06171">
    <property type="entry name" value="Sigma70_r4"/>
    <property type="match status" value="1"/>
</dbReference>
<evidence type="ECO:0000259" key="6">
    <source>
        <dbReference type="Pfam" id="PF08281"/>
    </source>
</evidence>
<dbReference type="RefSeq" id="WP_243133110.1">
    <property type="nucleotide sequence ID" value="NZ_QGQD01000104.1"/>
</dbReference>
<dbReference type="InterPro" id="IPR007627">
    <property type="entry name" value="RNA_pol_sigma70_r2"/>
</dbReference>
<dbReference type="GO" id="GO:0006352">
    <property type="term" value="P:DNA-templated transcription initiation"/>
    <property type="evidence" value="ECO:0007669"/>
    <property type="project" value="InterPro"/>
</dbReference>
<dbReference type="Pfam" id="PF08281">
    <property type="entry name" value="Sigma70_r4_2"/>
    <property type="match status" value="1"/>
</dbReference>
<proteinExistence type="inferred from homology"/>
<dbReference type="Gene3D" id="1.10.10.10">
    <property type="entry name" value="Winged helix-like DNA-binding domain superfamily/Winged helix DNA-binding domain"/>
    <property type="match status" value="1"/>
</dbReference>
<comment type="caution">
    <text evidence="7">The sequence shown here is derived from an EMBL/GenBank/DDBJ whole genome shotgun (WGS) entry which is preliminary data.</text>
</comment>
<evidence type="ECO:0000256" key="3">
    <source>
        <dbReference type="ARBA" id="ARBA00023082"/>
    </source>
</evidence>
<feature type="domain" description="RNA polymerase sigma factor 70 region 4 type 2" evidence="6">
    <location>
        <begin position="107"/>
        <end position="158"/>
    </location>
</feature>
<feature type="domain" description="RNA polymerase sigma-70 region 2" evidence="5">
    <location>
        <begin position="19"/>
        <end position="86"/>
    </location>
</feature>
<dbReference type="InterPro" id="IPR013325">
    <property type="entry name" value="RNA_pol_sigma_r2"/>
</dbReference>
<dbReference type="Gene3D" id="1.10.1740.10">
    <property type="match status" value="1"/>
</dbReference>
<protein>
    <submittedName>
        <fullName evidence="7">RNA polymerase sigma factor SigV</fullName>
    </submittedName>
</protein>
<dbReference type="SUPFAM" id="SSF88659">
    <property type="entry name" value="Sigma3 and sigma4 domains of RNA polymerase sigma factors"/>
    <property type="match status" value="1"/>
</dbReference>
<dbReference type="Proteomes" id="UP000306509">
    <property type="component" value="Unassembled WGS sequence"/>
</dbReference>
<organism evidence="7 8">
    <name type="scientific">Robinsoniella peoriensis</name>
    <dbReference type="NCBI Taxonomy" id="180332"/>
    <lineage>
        <taxon>Bacteria</taxon>
        <taxon>Bacillati</taxon>
        <taxon>Bacillota</taxon>
        <taxon>Clostridia</taxon>
        <taxon>Lachnospirales</taxon>
        <taxon>Lachnospiraceae</taxon>
        <taxon>Robinsoniella</taxon>
    </lineage>
</organism>
<evidence type="ECO:0000256" key="2">
    <source>
        <dbReference type="ARBA" id="ARBA00023015"/>
    </source>
</evidence>
<keyword evidence="3" id="KW-0731">Sigma factor</keyword>
<dbReference type="GO" id="GO:0016987">
    <property type="term" value="F:sigma factor activity"/>
    <property type="evidence" value="ECO:0007669"/>
    <property type="project" value="UniProtKB-KW"/>
</dbReference>
<dbReference type="InterPro" id="IPR039425">
    <property type="entry name" value="RNA_pol_sigma-70-like"/>
</dbReference>
<dbReference type="SUPFAM" id="SSF88946">
    <property type="entry name" value="Sigma2 domain of RNA polymerase sigma factors"/>
    <property type="match status" value="1"/>
</dbReference>
<keyword evidence="8" id="KW-1185">Reference proteome</keyword>
<dbReference type="InterPro" id="IPR013324">
    <property type="entry name" value="RNA_pol_sigma_r3/r4-like"/>
</dbReference>
<dbReference type="Pfam" id="PF04542">
    <property type="entry name" value="Sigma70_r2"/>
    <property type="match status" value="1"/>
</dbReference>
<dbReference type="InterPro" id="IPR014284">
    <property type="entry name" value="RNA_pol_sigma-70_dom"/>
</dbReference>
<comment type="similarity">
    <text evidence="1">Belongs to the sigma-70 factor family. ECF subfamily.</text>
</comment>
<evidence type="ECO:0000256" key="4">
    <source>
        <dbReference type="ARBA" id="ARBA00023163"/>
    </source>
</evidence>
<keyword evidence="2" id="KW-0805">Transcription regulation</keyword>
<keyword evidence="4" id="KW-0804">Transcription</keyword>
<dbReference type="PANTHER" id="PTHR43133:SF51">
    <property type="entry name" value="RNA POLYMERASE SIGMA FACTOR"/>
    <property type="match status" value="1"/>
</dbReference>